<gene>
    <name evidence="2" type="ORF">WH96_04135</name>
</gene>
<evidence type="ECO:0000313" key="2">
    <source>
        <dbReference type="EMBL" id="KLN61563.1"/>
    </source>
</evidence>
<feature type="transmembrane region" description="Helical" evidence="1">
    <location>
        <begin position="6"/>
        <end position="28"/>
    </location>
</feature>
<dbReference type="RefSeq" id="WP_047762898.1">
    <property type="nucleotide sequence ID" value="NZ_LAQL01000003.1"/>
</dbReference>
<accession>A0A0H2MGQ6</accession>
<dbReference type="EMBL" id="LAQL01000003">
    <property type="protein sequence ID" value="KLN61563.1"/>
    <property type="molecule type" value="Genomic_DNA"/>
</dbReference>
<dbReference type="Proteomes" id="UP000035444">
    <property type="component" value="Unassembled WGS sequence"/>
</dbReference>
<proteinExistence type="predicted"/>
<reference evidence="2 3" key="1">
    <citation type="submission" date="2015-03" db="EMBL/GenBank/DDBJ databases">
        <title>Genome Sequence of Kiloniella spongiae MEBiC09566, isolated from a marine sponge.</title>
        <authorList>
            <person name="Shao Z."/>
            <person name="Wang L."/>
            <person name="Li X."/>
        </authorList>
    </citation>
    <scope>NUCLEOTIDE SEQUENCE [LARGE SCALE GENOMIC DNA]</scope>
    <source>
        <strain evidence="2 3">MEBiC09566</strain>
    </source>
</reference>
<dbReference type="AlphaFoldDB" id="A0A0H2MGQ6"/>
<evidence type="ECO:0000313" key="3">
    <source>
        <dbReference type="Proteomes" id="UP000035444"/>
    </source>
</evidence>
<sequence>MDTESIFEGSLVLLFVLITSSASITVSFEKESGGDLKLDRDRFKSGETGMICMPYYSLYRQKITEHVD</sequence>
<comment type="caution">
    <text evidence="2">The sequence shown here is derived from an EMBL/GenBank/DDBJ whole genome shotgun (WGS) entry which is preliminary data.</text>
</comment>
<keyword evidence="1" id="KW-0812">Transmembrane</keyword>
<protein>
    <submittedName>
        <fullName evidence="2">Uncharacterized protein</fullName>
    </submittedName>
</protein>
<keyword evidence="1" id="KW-1133">Transmembrane helix</keyword>
<name>A0A0H2MGQ6_9PROT</name>
<keyword evidence="1" id="KW-0472">Membrane</keyword>
<keyword evidence="3" id="KW-1185">Reference proteome</keyword>
<organism evidence="2 3">
    <name type="scientific">Kiloniella spongiae</name>
    <dbReference type="NCBI Taxonomy" id="1489064"/>
    <lineage>
        <taxon>Bacteria</taxon>
        <taxon>Pseudomonadati</taxon>
        <taxon>Pseudomonadota</taxon>
        <taxon>Alphaproteobacteria</taxon>
        <taxon>Rhodospirillales</taxon>
        <taxon>Kiloniellaceae</taxon>
        <taxon>Kiloniella</taxon>
    </lineage>
</organism>
<evidence type="ECO:0000256" key="1">
    <source>
        <dbReference type="SAM" id="Phobius"/>
    </source>
</evidence>